<keyword evidence="4 8" id="KW-0812">Transmembrane</keyword>
<dbReference type="GO" id="GO:0005794">
    <property type="term" value="C:Golgi apparatus"/>
    <property type="evidence" value="ECO:0007669"/>
    <property type="project" value="TreeGrafter"/>
</dbReference>
<dbReference type="GO" id="GO:0016020">
    <property type="term" value="C:membrane"/>
    <property type="evidence" value="ECO:0007669"/>
    <property type="project" value="UniProtKB-SubCell"/>
</dbReference>
<protein>
    <submittedName>
        <fullName evidence="10">Protein REDUCED WALL ACETYLATION 3-like</fullName>
    </submittedName>
</protein>
<evidence type="ECO:0000256" key="8">
    <source>
        <dbReference type="SAM" id="Phobius"/>
    </source>
</evidence>
<evidence type="ECO:0000256" key="6">
    <source>
        <dbReference type="ARBA" id="ARBA00023136"/>
    </source>
</evidence>
<dbReference type="Proteomes" id="UP001140949">
    <property type="component" value="Unassembled WGS sequence"/>
</dbReference>
<evidence type="ECO:0000256" key="2">
    <source>
        <dbReference type="ARBA" id="ARBA00010666"/>
    </source>
</evidence>
<dbReference type="Pfam" id="PF07779">
    <property type="entry name" value="Cas1_AcylT"/>
    <property type="match status" value="1"/>
</dbReference>
<comment type="similarity">
    <text evidence="2">Belongs to the PC-esterase family. CASD1 subfamily.</text>
</comment>
<evidence type="ECO:0000259" key="9">
    <source>
        <dbReference type="Pfam" id="PF07779"/>
    </source>
</evidence>
<dbReference type="EMBL" id="JANAVB010000400">
    <property type="protein sequence ID" value="KAJ6853676.1"/>
    <property type="molecule type" value="Genomic_DNA"/>
</dbReference>
<gene>
    <name evidence="11" type="ORF">M6B38_113630</name>
    <name evidence="10" type="ORF">M6B38_318770</name>
</gene>
<feature type="transmembrane region" description="Helical" evidence="8">
    <location>
        <begin position="489"/>
        <end position="508"/>
    </location>
</feature>
<feature type="transmembrane region" description="Helical" evidence="8">
    <location>
        <begin position="246"/>
        <end position="261"/>
    </location>
</feature>
<proteinExistence type="inferred from homology"/>
<keyword evidence="3" id="KW-0808">Transferase</keyword>
<feature type="transmembrane region" description="Helical" evidence="8">
    <location>
        <begin position="388"/>
        <end position="408"/>
    </location>
</feature>
<feature type="transmembrane region" description="Helical" evidence="8">
    <location>
        <begin position="150"/>
        <end position="169"/>
    </location>
</feature>
<dbReference type="InterPro" id="IPR012419">
    <property type="entry name" value="Cas1_AcylTrans_dom"/>
</dbReference>
<reference evidence="10" key="1">
    <citation type="journal article" date="2023" name="GigaByte">
        <title>Genome assembly of the bearded iris, Iris pallida Lam.</title>
        <authorList>
            <person name="Bruccoleri R.E."/>
            <person name="Oakeley E.J."/>
            <person name="Faust A.M.E."/>
            <person name="Altorfer M."/>
            <person name="Dessus-Babus S."/>
            <person name="Burckhardt D."/>
            <person name="Oertli M."/>
            <person name="Naumann U."/>
            <person name="Petersen F."/>
            <person name="Wong J."/>
        </authorList>
    </citation>
    <scope>NUCLEOTIDE SEQUENCE</scope>
    <source>
        <strain evidence="10">GSM-AAB239-AS_SAM_17_03QT</strain>
    </source>
</reference>
<keyword evidence="5 8" id="KW-1133">Transmembrane helix</keyword>
<dbReference type="PANTHER" id="PTHR13533:SF1">
    <property type="entry name" value="N-ACETYLNEURAMINATE 9-O-ACETYLTRANSFERASE"/>
    <property type="match status" value="1"/>
</dbReference>
<evidence type="ECO:0000256" key="4">
    <source>
        <dbReference type="ARBA" id="ARBA00022692"/>
    </source>
</evidence>
<evidence type="ECO:0000313" key="10">
    <source>
        <dbReference type="EMBL" id="KAJ6838703.1"/>
    </source>
</evidence>
<feature type="transmembrane region" description="Helical" evidence="8">
    <location>
        <begin position="20"/>
        <end position="38"/>
    </location>
</feature>
<dbReference type="GO" id="GO:0016407">
    <property type="term" value="F:acetyltransferase activity"/>
    <property type="evidence" value="ECO:0007669"/>
    <property type="project" value="TreeGrafter"/>
</dbReference>
<name>A0AAX6HCW6_IRIPA</name>
<feature type="transmembrane region" description="Helical" evidence="8">
    <location>
        <begin position="528"/>
        <end position="555"/>
    </location>
</feature>
<feature type="transmembrane region" description="Helical" evidence="8">
    <location>
        <begin position="357"/>
        <end position="376"/>
    </location>
</feature>
<keyword evidence="7" id="KW-0325">Glycoprotein</keyword>
<dbReference type="GO" id="GO:0009834">
    <property type="term" value="P:plant-type secondary cell wall biogenesis"/>
    <property type="evidence" value="ECO:0007669"/>
    <property type="project" value="TreeGrafter"/>
</dbReference>
<dbReference type="GO" id="GO:0010411">
    <property type="term" value="P:xyloglucan metabolic process"/>
    <property type="evidence" value="ECO:0007669"/>
    <property type="project" value="TreeGrafter"/>
</dbReference>
<dbReference type="AlphaFoldDB" id="A0AAX6HCW6"/>
<feature type="transmembrane region" description="Helical" evidence="8">
    <location>
        <begin position="300"/>
        <end position="319"/>
    </location>
</feature>
<reference evidence="10" key="2">
    <citation type="submission" date="2023-04" db="EMBL/GenBank/DDBJ databases">
        <authorList>
            <person name="Bruccoleri R.E."/>
            <person name="Oakeley E.J."/>
            <person name="Faust A.-M."/>
            <person name="Dessus-Babus S."/>
            <person name="Altorfer M."/>
            <person name="Burckhardt D."/>
            <person name="Oertli M."/>
            <person name="Naumann U."/>
            <person name="Petersen F."/>
            <person name="Wong J."/>
        </authorList>
    </citation>
    <scope>NUCLEOTIDE SEQUENCE</scope>
    <source>
        <strain evidence="10">GSM-AAB239-AS_SAM_17_03QT</strain>
        <tissue evidence="10">Leaf</tissue>
    </source>
</reference>
<comment type="subcellular location">
    <subcellularLocation>
        <location evidence="1">Membrane</location>
        <topology evidence="1">Multi-pass membrane protein</topology>
    </subcellularLocation>
</comment>
<evidence type="ECO:0000256" key="7">
    <source>
        <dbReference type="ARBA" id="ARBA00023180"/>
    </source>
</evidence>
<evidence type="ECO:0000256" key="1">
    <source>
        <dbReference type="ARBA" id="ARBA00004141"/>
    </source>
</evidence>
<dbReference type="EMBL" id="JANAVB010010600">
    <property type="protein sequence ID" value="KAJ6838703.1"/>
    <property type="molecule type" value="Genomic_DNA"/>
</dbReference>
<evidence type="ECO:0000313" key="12">
    <source>
        <dbReference type="Proteomes" id="UP001140949"/>
    </source>
</evidence>
<keyword evidence="6 8" id="KW-0472">Membrane</keyword>
<accession>A0AAX6HCW6</accession>
<evidence type="ECO:0000256" key="3">
    <source>
        <dbReference type="ARBA" id="ARBA00022679"/>
    </source>
</evidence>
<feature type="transmembrane region" description="Helical" evidence="8">
    <location>
        <begin position="212"/>
        <end position="234"/>
    </location>
</feature>
<evidence type="ECO:0000313" key="11">
    <source>
        <dbReference type="EMBL" id="KAJ6853676.1"/>
    </source>
</evidence>
<organism evidence="10 12">
    <name type="scientific">Iris pallida</name>
    <name type="common">Sweet iris</name>
    <dbReference type="NCBI Taxonomy" id="29817"/>
    <lineage>
        <taxon>Eukaryota</taxon>
        <taxon>Viridiplantae</taxon>
        <taxon>Streptophyta</taxon>
        <taxon>Embryophyta</taxon>
        <taxon>Tracheophyta</taxon>
        <taxon>Spermatophyta</taxon>
        <taxon>Magnoliopsida</taxon>
        <taxon>Liliopsida</taxon>
        <taxon>Asparagales</taxon>
        <taxon>Iridaceae</taxon>
        <taxon>Iridoideae</taxon>
        <taxon>Irideae</taxon>
        <taxon>Iris</taxon>
    </lineage>
</organism>
<comment type="caution">
    <text evidence="10">The sequence shown here is derived from an EMBL/GenBank/DDBJ whole genome shotgun (WGS) entry which is preliminary data.</text>
</comment>
<evidence type="ECO:0000256" key="5">
    <source>
        <dbReference type="ARBA" id="ARBA00022989"/>
    </source>
</evidence>
<feature type="transmembrane region" description="Helical" evidence="8">
    <location>
        <begin position="420"/>
        <end position="438"/>
    </location>
</feature>
<dbReference type="GO" id="GO:0045492">
    <property type="term" value="P:xylan biosynthetic process"/>
    <property type="evidence" value="ECO:0007669"/>
    <property type="project" value="TreeGrafter"/>
</dbReference>
<dbReference type="PANTHER" id="PTHR13533">
    <property type="entry name" value="N-ACETYLNEURAMINATE 9-O-ACETYLTRANSFERASE"/>
    <property type="match status" value="1"/>
</dbReference>
<keyword evidence="12" id="KW-1185">Reference proteome</keyword>
<feature type="transmembrane region" description="Helical" evidence="8">
    <location>
        <begin position="450"/>
        <end position="469"/>
    </location>
</feature>
<sequence>MEFRSLVSSTEGKMVEYWTPGQVSFFLAFFFVLIAWAYSEYLEYKKRSSSLKVHSDVNLVDSGSGPIKEEDQTALLEGGLSKSASSKFHETSVRANLIRFMKMDESFLVENRMILRAMSEFGATLCYFYICDRTTLFPESTKNYNRDLFLFLYSLLIIASALTSLKRHNDKSAFSGKSILYLNRHQTEEWKGWMQILFLMYHYFAATEIYNAIRVFIAAYVWMTGFGNFSYYYIRKDFSLARFAQMMWRLNFFVFFACVVLNNDYMLYYICPMHTLFTVMVYGTLGIYSKYNEIGSVMAVKMVSCFLVVFMVWEVPGVFDLLWSPFTFLLGYKDADPRKATLPQLHEWHFRSGLDRYIWIVGMLYAYYHPTVERWMEKLEESETKKRLSIKTIVVSVSLVAGLLWYEYIYKLDKVTYNKFHPYTSWIPITVYICLRNFTQHLRNYSLTLFAWLGKITLETYISQIHIWLRSDVPNGQPKWLLSFIPDYPMLNFLLTTTIYLFVSYRIFELTNTLKVAFVPNKDDKRLWHNCIAGAAICVSLYFISLTFLTVLHALA</sequence>
<feature type="transmembrane region" description="Helical" evidence="8">
    <location>
        <begin position="267"/>
        <end position="288"/>
    </location>
</feature>
<feature type="domain" description="Cas1p 10 TM acyl transferase" evidence="9">
    <location>
        <begin position="108"/>
        <end position="526"/>
    </location>
</feature>